<evidence type="ECO:0000256" key="1">
    <source>
        <dbReference type="SAM" id="MobiDB-lite"/>
    </source>
</evidence>
<evidence type="ECO:0000313" key="3">
    <source>
        <dbReference type="Proteomes" id="UP000691718"/>
    </source>
</evidence>
<feature type="compositionally biased region" description="Acidic residues" evidence="1">
    <location>
        <begin position="203"/>
        <end position="249"/>
    </location>
</feature>
<proteinExistence type="predicted"/>
<protein>
    <submittedName>
        <fullName evidence="2">(apollo) hypothetical protein</fullName>
    </submittedName>
</protein>
<name>A0A8S3WI92_PARAO</name>
<feature type="region of interest" description="Disordered" evidence="1">
    <location>
        <begin position="33"/>
        <end position="56"/>
    </location>
</feature>
<sequence length="408" mass="44657">MKQIYEKCLRSRICSLQFACMFDEHGQQLECPSLPLGPAPSTEPAQVNPPSPVSPSFSRNVRPEVVVVVGRLYEENGNEYLLADQHELHHEDVVASSSGGAVRGVRLPATAAAGGRQARGDRGARVSASSSWWRGDHLVQFKIELDADIVDVTSDGASVMKKLGKLISAEQQLCFAHAIHLAVLDVMYKKKSKQPEERNVSEDNNEDNSADNNEDNNEDNSADNNEDNNEDNSADNNEDNSADNSENESDYERERRRSRICSLQFACMFDEHGQQLECPSLPLGPAPSTEPAQVNPPSPVSPSFSRNVRPEVVVVVGRLYEENGNEYLLADQHELHHEDVVASSSGGAVRGVRLPATAAAGGRQARGDRGARVSASSSWWRGDHLVQVCVIDDDVPEDLRNRTLIGTL</sequence>
<dbReference type="EMBL" id="CAJQZP010000423">
    <property type="protein sequence ID" value="CAG4961241.1"/>
    <property type="molecule type" value="Genomic_DNA"/>
</dbReference>
<accession>A0A8S3WI92</accession>
<evidence type="ECO:0000313" key="2">
    <source>
        <dbReference type="EMBL" id="CAG4961241.1"/>
    </source>
</evidence>
<feature type="region of interest" description="Disordered" evidence="1">
    <location>
        <begin position="194"/>
        <end position="253"/>
    </location>
</feature>
<gene>
    <name evidence="2" type="ORF">PAPOLLO_LOCUS6527</name>
</gene>
<keyword evidence="3" id="KW-1185">Reference proteome</keyword>
<dbReference type="AlphaFoldDB" id="A0A8S3WI92"/>
<comment type="caution">
    <text evidence="2">The sequence shown here is derived from an EMBL/GenBank/DDBJ whole genome shotgun (WGS) entry which is preliminary data.</text>
</comment>
<organism evidence="2 3">
    <name type="scientific">Parnassius apollo</name>
    <name type="common">Apollo butterfly</name>
    <name type="synonym">Papilio apollo</name>
    <dbReference type="NCBI Taxonomy" id="110799"/>
    <lineage>
        <taxon>Eukaryota</taxon>
        <taxon>Metazoa</taxon>
        <taxon>Ecdysozoa</taxon>
        <taxon>Arthropoda</taxon>
        <taxon>Hexapoda</taxon>
        <taxon>Insecta</taxon>
        <taxon>Pterygota</taxon>
        <taxon>Neoptera</taxon>
        <taxon>Endopterygota</taxon>
        <taxon>Lepidoptera</taxon>
        <taxon>Glossata</taxon>
        <taxon>Ditrysia</taxon>
        <taxon>Papilionoidea</taxon>
        <taxon>Papilionidae</taxon>
        <taxon>Parnassiinae</taxon>
        <taxon>Parnassini</taxon>
        <taxon>Parnassius</taxon>
        <taxon>Parnassius</taxon>
    </lineage>
</organism>
<dbReference type="Proteomes" id="UP000691718">
    <property type="component" value="Unassembled WGS sequence"/>
</dbReference>
<feature type="region of interest" description="Disordered" evidence="1">
    <location>
        <begin position="278"/>
        <end position="304"/>
    </location>
</feature>
<reference evidence="2" key="1">
    <citation type="submission" date="2021-04" db="EMBL/GenBank/DDBJ databases">
        <authorList>
            <person name="Tunstrom K."/>
        </authorList>
    </citation>
    <scope>NUCLEOTIDE SEQUENCE</scope>
</reference>